<evidence type="ECO:0008006" key="2">
    <source>
        <dbReference type="Google" id="ProtNLM"/>
    </source>
</evidence>
<sequence>LEDPQSKSIGIGIMKKRVRDIDASLTITSQPGKGTDVLVTLQGSTQE</sequence>
<dbReference type="EMBL" id="BARS01028828">
    <property type="protein sequence ID" value="GAF99625.1"/>
    <property type="molecule type" value="Genomic_DNA"/>
</dbReference>
<dbReference type="Gene3D" id="3.30.565.10">
    <property type="entry name" value="Histidine kinase-like ATPase, C-terminal domain"/>
    <property type="match status" value="1"/>
</dbReference>
<evidence type="ECO:0000313" key="1">
    <source>
        <dbReference type="EMBL" id="GAF99625.1"/>
    </source>
</evidence>
<feature type="non-terminal residue" evidence="1">
    <location>
        <position position="1"/>
    </location>
</feature>
<proteinExistence type="predicted"/>
<dbReference type="SUPFAM" id="SSF55874">
    <property type="entry name" value="ATPase domain of HSP90 chaperone/DNA topoisomerase II/histidine kinase"/>
    <property type="match status" value="1"/>
</dbReference>
<gene>
    <name evidence="1" type="ORF">S01H1_45149</name>
</gene>
<name>X0VGG0_9ZZZZ</name>
<dbReference type="InterPro" id="IPR036890">
    <property type="entry name" value="HATPase_C_sf"/>
</dbReference>
<dbReference type="AlphaFoldDB" id="X0VGG0"/>
<accession>X0VGG0</accession>
<protein>
    <recommendedName>
        <fullName evidence="2">Histidine kinase/HSP90-like ATPase domain-containing protein</fullName>
    </recommendedName>
</protein>
<comment type="caution">
    <text evidence="1">The sequence shown here is derived from an EMBL/GenBank/DDBJ whole genome shotgun (WGS) entry which is preliminary data.</text>
</comment>
<organism evidence="1">
    <name type="scientific">marine sediment metagenome</name>
    <dbReference type="NCBI Taxonomy" id="412755"/>
    <lineage>
        <taxon>unclassified sequences</taxon>
        <taxon>metagenomes</taxon>
        <taxon>ecological metagenomes</taxon>
    </lineage>
</organism>
<reference evidence="1" key="1">
    <citation type="journal article" date="2014" name="Front. Microbiol.">
        <title>High frequency of phylogenetically diverse reductive dehalogenase-homologous genes in deep subseafloor sedimentary metagenomes.</title>
        <authorList>
            <person name="Kawai M."/>
            <person name="Futagami T."/>
            <person name="Toyoda A."/>
            <person name="Takaki Y."/>
            <person name="Nishi S."/>
            <person name="Hori S."/>
            <person name="Arai W."/>
            <person name="Tsubouchi T."/>
            <person name="Morono Y."/>
            <person name="Uchiyama I."/>
            <person name="Ito T."/>
            <person name="Fujiyama A."/>
            <person name="Inagaki F."/>
            <person name="Takami H."/>
        </authorList>
    </citation>
    <scope>NUCLEOTIDE SEQUENCE</scope>
    <source>
        <strain evidence="1">Expedition CK06-06</strain>
    </source>
</reference>